<evidence type="ECO:0000313" key="10">
    <source>
        <dbReference type="Proteomes" id="UP000270342"/>
    </source>
</evidence>
<dbReference type="CDD" id="cd06849">
    <property type="entry name" value="lipoyl_domain"/>
    <property type="match status" value="1"/>
</dbReference>
<evidence type="ECO:0000256" key="1">
    <source>
        <dbReference type="ARBA" id="ARBA00001938"/>
    </source>
</evidence>
<proteinExistence type="inferred from homology"/>
<dbReference type="Pfam" id="PF02817">
    <property type="entry name" value="E3_binding"/>
    <property type="match status" value="1"/>
</dbReference>
<dbReference type="PROSITE" id="PS51826">
    <property type="entry name" value="PSBD"/>
    <property type="match status" value="1"/>
</dbReference>
<organism evidence="9 10">
    <name type="scientific">Pararobbsia silviterrae</name>
    <dbReference type="NCBI Taxonomy" id="1792498"/>
    <lineage>
        <taxon>Bacteria</taxon>
        <taxon>Pseudomonadati</taxon>
        <taxon>Pseudomonadota</taxon>
        <taxon>Betaproteobacteria</taxon>
        <taxon>Burkholderiales</taxon>
        <taxon>Burkholderiaceae</taxon>
        <taxon>Pararobbsia</taxon>
    </lineage>
</organism>
<dbReference type="Pfam" id="PF00198">
    <property type="entry name" value="2-oxoacid_dh"/>
    <property type="match status" value="1"/>
</dbReference>
<evidence type="ECO:0000256" key="7">
    <source>
        <dbReference type="RuleBase" id="RU003423"/>
    </source>
</evidence>
<dbReference type="GO" id="GO:0031405">
    <property type="term" value="F:lipoic acid binding"/>
    <property type="evidence" value="ECO:0007669"/>
    <property type="project" value="TreeGrafter"/>
</dbReference>
<dbReference type="AlphaFoldDB" id="A0A494Y6A6"/>
<dbReference type="RefSeq" id="WP_121086586.1">
    <property type="nucleotide sequence ID" value="NZ_RBZU01000004.1"/>
</dbReference>
<comment type="cofactor">
    <cofactor evidence="1 7">
        <name>(R)-lipoate</name>
        <dbReference type="ChEBI" id="CHEBI:83088"/>
    </cofactor>
</comment>
<dbReference type="EC" id="2.3.1.-" evidence="7"/>
<evidence type="ECO:0000256" key="5">
    <source>
        <dbReference type="ARBA" id="ARBA00022823"/>
    </source>
</evidence>
<dbReference type="SUPFAM" id="SSF52777">
    <property type="entry name" value="CoA-dependent acyltransferases"/>
    <property type="match status" value="1"/>
</dbReference>
<dbReference type="PANTHER" id="PTHR43178">
    <property type="entry name" value="DIHYDROLIPOAMIDE ACETYLTRANSFERASE COMPONENT OF PYRUVATE DEHYDROGENASE COMPLEX"/>
    <property type="match status" value="1"/>
</dbReference>
<name>A0A494Y6A6_9BURK</name>
<comment type="subunit">
    <text evidence="3">Forms a 24-polypeptide structural core with octahedral symmetry.</text>
</comment>
<dbReference type="InterPro" id="IPR011053">
    <property type="entry name" value="Single_hybrid_motif"/>
</dbReference>
<evidence type="ECO:0000259" key="8">
    <source>
        <dbReference type="PROSITE" id="PS51826"/>
    </source>
</evidence>
<dbReference type="InterPro" id="IPR050743">
    <property type="entry name" value="2-oxoacid_DH_E2_comp"/>
</dbReference>
<keyword evidence="6 7" id="KW-0012">Acyltransferase</keyword>
<evidence type="ECO:0000256" key="4">
    <source>
        <dbReference type="ARBA" id="ARBA00022679"/>
    </source>
</evidence>
<dbReference type="InterPro" id="IPR004167">
    <property type="entry name" value="PSBD"/>
</dbReference>
<dbReference type="InterPro" id="IPR036625">
    <property type="entry name" value="E3-bd_dom_sf"/>
</dbReference>
<feature type="domain" description="Peripheral subunit-binding (PSBD)" evidence="8">
    <location>
        <begin position="101"/>
        <end position="138"/>
    </location>
</feature>
<sequence>MDTHEAGPREPILAPVDQDGTQAVVRAWLKPSGAIVAKNEPIVELETDKVLVEVCAPCDGTLDIVVAEHAEVTPGSVLDHVLITAIEPAAAHTAPIDASDRLSPSVRKLVAEHAIDPHAIAGSGRGGRVTRADVIHALDRRASRQGEDDTALDVSHDIAHDASADAREASTRVPHTPMRRRIAEHMQQSVRAAPHVTAVFEADFSAVAAHRYAHRDAFAAQGVPLTYTAYLIAASVEAMRAVPEINSRWHDDAVEIFRDIHIGVGTSLGDAGLIVPVIRGAHALSLFGIAAQLDRLTEAARSGTLEPADVRGGTFTISNHGISGALFATPIILHQPQCAILGVGAIEKRVVVREVNGHDALQILPCAYVSLTIDHRALDGERTNAWLRRFVHVIERWSPD</sequence>
<dbReference type="SUPFAM" id="SSF51230">
    <property type="entry name" value="Single hybrid motif"/>
    <property type="match status" value="1"/>
</dbReference>
<dbReference type="InterPro" id="IPR000089">
    <property type="entry name" value="Biotin_lipoyl"/>
</dbReference>
<dbReference type="InterPro" id="IPR001078">
    <property type="entry name" value="2-oxoacid_DH_actylTfrase"/>
</dbReference>
<dbReference type="Gene3D" id="3.30.559.10">
    <property type="entry name" value="Chloramphenicol acetyltransferase-like domain"/>
    <property type="match status" value="1"/>
</dbReference>
<evidence type="ECO:0000256" key="2">
    <source>
        <dbReference type="ARBA" id="ARBA00007317"/>
    </source>
</evidence>
<evidence type="ECO:0000313" key="9">
    <source>
        <dbReference type="EMBL" id="RKP55866.1"/>
    </source>
</evidence>
<evidence type="ECO:0000256" key="3">
    <source>
        <dbReference type="ARBA" id="ARBA00011484"/>
    </source>
</evidence>
<keyword evidence="10" id="KW-1185">Reference proteome</keyword>
<dbReference type="GO" id="GO:0005737">
    <property type="term" value="C:cytoplasm"/>
    <property type="evidence" value="ECO:0007669"/>
    <property type="project" value="TreeGrafter"/>
</dbReference>
<dbReference type="OrthoDB" id="9805770at2"/>
<dbReference type="Gene3D" id="2.40.50.100">
    <property type="match status" value="1"/>
</dbReference>
<gene>
    <name evidence="9" type="ORF">D7S86_11700</name>
</gene>
<dbReference type="EMBL" id="RBZU01000004">
    <property type="protein sequence ID" value="RKP55866.1"/>
    <property type="molecule type" value="Genomic_DNA"/>
</dbReference>
<dbReference type="InterPro" id="IPR023213">
    <property type="entry name" value="CAT-like_dom_sf"/>
</dbReference>
<dbReference type="GO" id="GO:0016407">
    <property type="term" value="F:acetyltransferase activity"/>
    <property type="evidence" value="ECO:0007669"/>
    <property type="project" value="TreeGrafter"/>
</dbReference>
<keyword evidence="4 7" id="KW-0808">Transferase</keyword>
<dbReference type="Gene3D" id="4.10.320.10">
    <property type="entry name" value="E3-binding domain"/>
    <property type="match status" value="1"/>
</dbReference>
<reference evidence="9 10" key="1">
    <citation type="submission" date="2018-10" db="EMBL/GenBank/DDBJ databases">
        <title>Robbsia sp. DHC34, isolated from soil.</title>
        <authorList>
            <person name="Gao Z.-H."/>
            <person name="Qiu L.-H."/>
        </authorList>
    </citation>
    <scope>NUCLEOTIDE SEQUENCE [LARGE SCALE GENOMIC DNA]</scope>
    <source>
        <strain evidence="9 10">DHC34</strain>
    </source>
</reference>
<dbReference type="PANTHER" id="PTHR43178:SF5">
    <property type="entry name" value="LIPOAMIDE ACYLTRANSFERASE COMPONENT OF BRANCHED-CHAIN ALPHA-KETO ACID DEHYDROGENASE COMPLEX, MITOCHONDRIAL"/>
    <property type="match status" value="1"/>
</dbReference>
<accession>A0A494Y6A6</accession>
<dbReference type="Pfam" id="PF00364">
    <property type="entry name" value="Biotin_lipoyl"/>
    <property type="match status" value="1"/>
</dbReference>
<comment type="caution">
    <text evidence="9">The sequence shown here is derived from an EMBL/GenBank/DDBJ whole genome shotgun (WGS) entry which is preliminary data.</text>
</comment>
<protein>
    <recommendedName>
        <fullName evidence="7">Dihydrolipoamide acetyltransferase component of pyruvate dehydrogenase complex</fullName>
        <ecNumber evidence="7">2.3.1.-</ecNumber>
    </recommendedName>
</protein>
<keyword evidence="5 7" id="KW-0450">Lipoyl</keyword>
<dbReference type="SUPFAM" id="SSF47005">
    <property type="entry name" value="Peripheral subunit-binding domain of 2-oxo acid dehydrogenase complex"/>
    <property type="match status" value="1"/>
</dbReference>
<dbReference type="Proteomes" id="UP000270342">
    <property type="component" value="Unassembled WGS sequence"/>
</dbReference>
<evidence type="ECO:0000256" key="6">
    <source>
        <dbReference type="ARBA" id="ARBA00023315"/>
    </source>
</evidence>
<comment type="similarity">
    <text evidence="2 7">Belongs to the 2-oxoacid dehydrogenase family.</text>
</comment>